<accession>A0A2H1WMH4</accession>
<dbReference type="EMBL" id="ODYU01009677">
    <property type="protein sequence ID" value="SOQ54273.1"/>
    <property type="molecule type" value="Genomic_DNA"/>
</dbReference>
<protein>
    <submittedName>
        <fullName evidence="1">SFRICE_033932</fullName>
    </submittedName>
</protein>
<reference evidence="1" key="1">
    <citation type="submission" date="2016-07" db="EMBL/GenBank/DDBJ databases">
        <authorList>
            <person name="Bretaudeau A."/>
        </authorList>
    </citation>
    <scope>NUCLEOTIDE SEQUENCE</scope>
    <source>
        <strain evidence="1">Rice</strain>
        <tissue evidence="1">Whole body</tissue>
    </source>
</reference>
<proteinExistence type="predicted"/>
<name>A0A2H1WMH4_SPOFR</name>
<gene>
    <name evidence="1" type="ORF">SFRICE_033932</name>
</gene>
<organism evidence="1">
    <name type="scientific">Spodoptera frugiperda</name>
    <name type="common">Fall armyworm</name>
    <dbReference type="NCBI Taxonomy" id="7108"/>
    <lineage>
        <taxon>Eukaryota</taxon>
        <taxon>Metazoa</taxon>
        <taxon>Ecdysozoa</taxon>
        <taxon>Arthropoda</taxon>
        <taxon>Hexapoda</taxon>
        <taxon>Insecta</taxon>
        <taxon>Pterygota</taxon>
        <taxon>Neoptera</taxon>
        <taxon>Endopterygota</taxon>
        <taxon>Lepidoptera</taxon>
        <taxon>Glossata</taxon>
        <taxon>Ditrysia</taxon>
        <taxon>Noctuoidea</taxon>
        <taxon>Noctuidae</taxon>
        <taxon>Amphipyrinae</taxon>
        <taxon>Spodoptera</taxon>
    </lineage>
</organism>
<evidence type="ECO:0000313" key="1">
    <source>
        <dbReference type="EMBL" id="SOQ54273.1"/>
    </source>
</evidence>
<dbReference type="AlphaFoldDB" id="A0A2H1WMH4"/>
<sequence length="150" mass="18136">MYNRIPNTEVLRRAAIHGMEALLMRRQLGWCGHILRMKENRLPKKVFYSEMLEGKRKHGGQHLRYKDVLKRHLNACGINTKEWERLATHRQSWRIAVSENVKTYEKQRLDTLDVKRQLRLHRTQNKLFKIIKCRWDDTPPDRSPKMKTKH</sequence>